<dbReference type="RefSeq" id="WP_380583935.1">
    <property type="nucleotide sequence ID" value="NZ_JBHSQJ010000064.1"/>
</dbReference>
<name>A0ABW1G200_9ACTN</name>
<evidence type="ECO:0000313" key="2">
    <source>
        <dbReference type="Proteomes" id="UP001596174"/>
    </source>
</evidence>
<protein>
    <submittedName>
        <fullName evidence="1">Uncharacterized protein</fullName>
    </submittedName>
</protein>
<proteinExistence type="predicted"/>
<reference evidence="2" key="1">
    <citation type="journal article" date="2019" name="Int. J. Syst. Evol. Microbiol.">
        <title>The Global Catalogue of Microorganisms (GCM) 10K type strain sequencing project: providing services to taxonomists for standard genome sequencing and annotation.</title>
        <authorList>
            <consortium name="The Broad Institute Genomics Platform"/>
            <consortium name="The Broad Institute Genome Sequencing Center for Infectious Disease"/>
            <person name="Wu L."/>
            <person name="Ma J."/>
        </authorList>
    </citation>
    <scope>NUCLEOTIDE SEQUENCE [LARGE SCALE GENOMIC DNA]</scope>
    <source>
        <strain evidence="2">JCM 4816</strain>
    </source>
</reference>
<dbReference type="EMBL" id="JBHSQJ010000064">
    <property type="protein sequence ID" value="MFC5908759.1"/>
    <property type="molecule type" value="Genomic_DNA"/>
</dbReference>
<organism evidence="1 2">
    <name type="scientific">Streptacidiphilus monticola</name>
    <dbReference type="NCBI Taxonomy" id="2161674"/>
    <lineage>
        <taxon>Bacteria</taxon>
        <taxon>Bacillati</taxon>
        <taxon>Actinomycetota</taxon>
        <taxon>Actinomycetes</taxon>
        <taxon>Kitasatosporales</taxon>
        <taxon>Streptomycetaceae</taxon>
        <taxon>Streptacidiphilus</taxon>
    </lineage>
</organism>
<comment type="caution">
    <text evidence="1">The sequence shown here is derived from an EMBL/GenBank/DDBJ whole genome shotgun (WGS) entry which is preliminary data.</text>
</comment>
<evidence type="ECO:0000313" key="1">
    <source>
        <dbReference type="EMBL" id="MFC5908759.1"/>
    </source>
</evidence>
<keyword evidence="2" id="KW-1185">Reference proteome</keyword>
<gene>
    <name evidence="1" type="ORF">ACFP3V_16245</name>
</gene>
<dbReference type="Proteomes" id="UP001596174">
    <property type="component" value="Unassembled WGS sequence"/>
</dbReference>
<accession>A0ABW1G200</accession>
<sequence length="301" mass="32967">MNAARLRGRLLTWRAAVRDRWLVPRRTRHGAVVSYAAVLDGHTLNLCVLLPAETPGDAAEVTFRQGRRRLHAPARIRRTADGRLQAEAAVLLGAGLGGLPVDAGRWKAGLLLGGSRRLPLVLPEPTGPQHGLTRQQAGSVMTGLRHRIGRTTFGTLRLHVSPLRPSAEVVQVHLDLSGVQVDFRVVGDTAAEGEVEFVARGRTLRIRPQRLGDRLLRVAAPLTAMTPARRRPEHWDVVFCAADGRRLRLGHRLHDLHDPARVRTQARTAVAAPGAAPLVVEPRYTPAANFRITCSRMTETP</sequence>